<organism evidence="1 2">
    <name type="scientific">Portunus trituberculatus</name>
    <name type="common">Swimming crab</name>
    <name type="synonym">Neptunus trituberculatus</name>
    <dbReference type="NCBI Taxonomy" id="210409"/>
    <lineage>
        <taxon>Eukaryota</taxon>
        <taxon>Metazoa</taxon>
        <taxon>Ecdysozoa</taxon>
        <taxon>Arthropoda</taxon>
        <taxon>Crustacea</taxon>
        <taxon>Multicrustacea</taxon>
        <taxon>Malacostraca</taxon>
        <taxon>Eumalacostraca</taxon>
        <taxon>Eucarida</taxon>
        <taxon>Decapoda</taxon>
        <taxon>Pleocyemata</taxon>
        <taxon>Brachyura</taxon>
        <taxon>Eubrachyura</taxon>
        <taxon>Portunoidea</taxon>
        <taxon>Portunidae</taxon>
        <taxon>Portuninae</taxon>
        <taxon>Portunus</taxon>
    </lineage>
</organism>
<evidence type="ECO:0000313" key="1">
    <source>
        <dbReference type="EMBL" id="MPC46421.1"/>
    </source>
</evidence>
<protein>
    <submittedName>
        <fullName evidence="1">Uncharacterized protein</fullName>
    </submittedName>
</protein>
<sequence>MTREAKKCVSVCLLLVQGYRCQELQQNSSKKRRRSESCEWLARGTCSSQSILNLNCSLEGGAQLEWGKVPGKTLQYFNFLTERVSELAKWSIQRRPRFLFINYF</sequence>
<gene>
    <name evidence="1" type="ORF">E2C01_040142</name>
</gene>
<dbReference type="Proteomes" id="UP000324222">
    <property type="component" value="Unassembled WGS sequence"/>
</dbReference>
<reference evidence="1 2" key="1">
    <citation type="submission" date="2019-05" db="EMBL/GenBank/DDBJ databases">
        <title>Another draft genome of Portunus trituberculatus and its Hox gene families provides insights of decapod evolution.</title>
        <authorList>
            <person name="Jeong J.-H."/>
            <person name="Song I."/>
            <person name="Kim S."/>
            <person name="Choi T."/>
            <person name="Kim D."/>
            <person name="Ryu S."/>
            <person name="Kim W."/>
        </authorList>
    </citation>
    <scope>NUCLEOTIDE SEQUENCE [LARGE SCALE GENOMIC DNA]</scope>
    <source>
        <tissue evidence="1">Muscle</tissue>
    </source>
</reference>
<keyword evidence="2" id="KW-1185">Reference proteome</keyword>
<dbReference type="AlphaFoldDB" id="A0A5B7FGK8"/>
<accession>A0A5B7FGK8</accession>
<dbReference type="EMBL" id="VSRR010007203">
    <property type="protein sequence ID" value="MPC46421.1"/>
    <property type="molecule type" value="Genomic_DNA"/>
</dbReference>
<comment type="caution">
    <text evidence="1">The sequence shown here is derived from an EMBL/GenBank/DDBJ whole genome shotgun (WGS) entry which is preliminary data.</text>
</comment>
<evidence type="ECO:0000313" key="2">
    <source>
        <dbReference type="Proteomes" id="UP000324222"/>
    </source>
</evidence>
<name>A0A5B7FGK8_PORTR</name>
<proteinExistence type="predicted"/>